<feature type="domain" description="HTH tetR-type" evidence="5">
    <location>
        <begin position="4"/>
        <end position="64"/>
    </location>
</feature>
<organism evidence="6 7">
    <name type="scientific">Pseudonocardia aurantiaca</name>
    <dbReference type="NCBI Taxonomy" id="75290"/>
    <lineage>
        <taxon>Bacteria</taxon>
        <taxon>Bacillati</taxon>
        <taxon>Actinomycetota</taxon>
        <taxon>Actinomycetes</taxon>
        <taxon>Pseudonocardiales</taxon>
        <taxon>Pseudonocardiaceae</taxon>
        <taxon>Pseudonocardia</taxon>
    </lineage>
</organism>
<evidence type="ECO:0000256" key="1">
    <source>
        <dbReference type="ARBA" id="ARBA00023015"/>
    </source>
</evidence>
<proteinExistence type="predicted"/>
<sequence>MDLIDANQRLLAAAERLYYPRGIHAVGMDEVRAEAGVSLKRLYQLYPSKEHLVAAYLDARDERWRARLRTHVERHAVDPGERLLAVFDWLGLWFAEPGFRGCAFVNAFGEIGGDAPLVLAVVQRHKVLFREYLLDLARAYPTPDPEALADELLLLAEGAMSAAAVLPEPRPDVAARARRAASALLAAASVG</sequence>
<accession>A0ABW4FFC1</accession>
<dbReference type="RefSeq" id="WP_343988470.1">
    <property type="nucleotide sequence ID" value="NZ_BAAAJG010000029.1"/>
</dbReference>
<dbReference type="PANTHER" id="PTHR47506:SF1">
    <property type="entry name" value="HTH-TYPE TRANSCRIPTIONAL REGULATOR YJDC"/>
    <property type="match status" value="1"/>
</dbReference>
<gene>
    <name evidence="6" type="ORF">ACFSCY_02725</name>
</gene>
<reference evidence="7" key="1">
    <citation type="journal article" date="2019" name="Int. J. Syst. Evol. Microbiol.">
        <title>The Global Catalogue of Microorganisms (GCM) 10K type strain sequencing project: providing services to taxonomists for standard genome sequencing and annotation.</title>
        <authorList>
            <consortium name="The Broad Institute Genomics Platform"/>
            <consortium name="The Broad Institute Genome Sequencing Center for Infectious Disease"/>
            <person name="Wu L."/>
            <person name="Ma J."/>
        </authorList>
    </citation>
    <scope>NUCLEOTIDE SEQUENCE [LARGE SCALE GENOMIC DNA]</scope>
    <source>
        <strain evidence="7">JCM 12165</strain>
    </source>
</reference>
<dbReference type="InterPro" id="IPR036271">
    <property type="entry name" value="Tet_transcr_reg_TetR-rel_C_sf"/>
</dbReference>
<evidence type="ECO:0000313" key="7">
    <source>
        <dbReference type="Proteomes" id="UP001597145"/>
    </source>
</evidence>
<dbReference type="Proteomes" id="UP001597145">
    <property type="component" value="Unassembled WGS sequence"/>
</dbReference>
<dbReference type="SUPFAM" id="SSF48498">
    <property type="entry name" value="Tetracyclin repressor-like, C-terminal domain"/>
    <property type="match status" value="1"/>
</dbReference>
<evidence type="ECO:0000313" key="6">
    <source>
        <dbReference type="EMBL" id="MFD1528346.1"/>
    </source>
</evidence>
<dbReference type="EMBL" id="JBHUCP010000002">
    <property type="protein sequence ID" value="MFD1528346.1"/>
    <property type="molecule type" value="Genomic_DNA"/>
</dbReference>
<dbReference type="PROSITE" id="PS50977">
    <property type="entry name" value="HTH_TETR_2"/>
    <property type="match status" value="1"/>
</dbReference>
<dbReference type="SUPFAM" id="SSF46689">
    <property type="entry name" value="Homeodomain-like"/>
    <property type="match status" value="1"/>
</dbReference>
<evidence type="ECO:0000256" key="4">
    <source>
        <dbReference type="PROSITE-ProRule" id="PRU00335"/>
    </source>
</evidence>
<comment type="caution">
    <text evidence="6">The sequence shown here is derived from an EMBL/GenBank/DDBJ whole genome shotgun (WGS) entry which is preliminary data.</text>
</comment>
<keyword evidence="2 4" id="KW-0238">DNA-binding</keyword>
<protein>
    <submittedName>
        <fullName evidence="6">TetR/AcrR family transcriptional regulator</fullName>
    </submittedName>
</protein>
<evidence type="ECO:0000259" key="5">
    <source>
        <dbReference type="PROSITE" id="PS50977"/>
    </source>
</evidence>
<feature type="DNA-binding region" description="H-T-H motif" evidence="4">
    <location>
        <begin position="27"/>
        <end position="46"/>
    </location>
</feature>
<name>A0ABW4FFC1_9PSEU</name>
<dbReference type="PRINTS" id="PR00455">
    <property type="entry name" value="HTHTETR"/>
</dbReference>
<keyword evidence="7" id="KW-1185">Reference proteome</keyword>
<keyword evidence="3" id="KW-0804">Transcription</keyword>
<evidence type="ECO:0000256" key="2">
    <source>
        <dbReference type="ARBA" id="ARBA00023125"/>
    </source>
</evidence>
<dbReference type="Pfam" id="PF00440">
    <property type="entry name" value="TetR_N"/>
    <property type="match status" value="1"/>
</dbReference>
<dbReference type="PANTHER" id="PTHR47506">
    <property type="entry name" value="TRANSCRIPTIONAL REGULATORY PROTEIN"/>
    <property type="match status" value="1"/>
</dbReference>
<dbReference type="InterPro" id="IPR001647">
    <property type="entry name" value="HTH_TetR"/>
</dbReference>
<dbReference type="Gene3D" id="1.10.357.10">
    <property type="entry name" value="Tetracycline Repressor, domain 2"/>
    <property type="match status" value="1"/>
</dbReference>
<keyword evidence="1" id="KW-0805">Transcription regulation</keyword>
<evidence type="ECO:0000256" key="3">
    <source>
        <dbReference type="ARBA" id="ARBA00023163"/>
    </source>
</evidence>
<dbReference type="InterPro" id="IPR009057">
    <property type="entry name" value="Homeodomain-like_sf"/>
</dbReference>